<evidence type="ECO:0000313" key="2">
    <source>
        <dbReference type="Proteomes" id="UP001163223"/>
    </source>
</evidence>
<proteinExistence type="predicted"/>
<evidence type="ECO:0000313" key="1">
    <source>
        <dbReference type="EMBL" id="WAJ27862.1"/>
    </source>
</evidence>
<organism evidence="1 2">
    <name type="scientific">Antarcticirhabdus aurantiaca</name>
    <dbReference type="NCBI Taxonomy" id="2606717"/>
    <lineage>
        <taxon>Bacteria</taxon>
        <taxon>Pseudomonadati</taxon>
        <taxon>Pseudomonadota</taxon>
        <taxon>Alphaproteobacteria</taxon>
        <taxon>Hyphomicrobiales</taxon>
        <taxon>Aurantimonadaceae</taxon>
        <taxon>Antarcticirhabdus</taxon>
    </lineage>
</organism>
<name>A0ACD4NM70_9HYPH</name>
<gene>
    <name evidence="1" type="ORF">OXU80_23955</name>
</gene>
<reference evidence="1" key="1">
    <citation type="submission" date="2022-11" db="EMBL/GenBank/DDBJ databases">
        <title>beta-Carotene-producing bacterium, Jeongeuplla avenae sp. nov., alleviates the salt stress of Arabidopsis seedlings.</title>
        <authorList>
            <person name="Jiang L."/>
            <person name="Lee J."/>
        </authorList>
    </citation>
    <scope>NUCLEOTIDE SEQUENCE</scope>
    <source>
        <strain evidence="1">DY_R2A_6</strain>
    </source>
</reference>
<protein>
    <submittedName>
        <fullName evidence="1">MarR family transcriptional regulator</fullName>
    </submittedName>
</protein>
<sequence length="157" mass="17138">MTSADAKIVSLEIVGLQFVPTLLPLGKNFRALMDLKLQSIGLEVGQDQLLLAITETNSNLVSKLADQLNVRPSTLSKMTDKLAEKGLVLRGKSPADGRVTVLHLTEEGSRMQAEVRELYGLLEGELRDALEPDGNEDMRMGLTAIAVALSKRLSRLR</sequence>
<keyword evidence="2" id="KW-1185">Reference proteome</keyword>
<accession>A0ACD4NM70</accession>
<dbReference type="Proteomes" id="UP001163223">
    <property type="component" value="Chromosome"/>
</dbReference>
<dbReference type="EMBL" id="CP113520">
    <property type="protein sequence ID" value="WAJ27862.1"/>
    <property type="molecule type" value="Genomic_DNA"/>
</dbReference>